<keyword evidence="5" id="KW-0472">Membrane</keyword>
<dbReference type="STRING" id="933852.A0A0C3BL31"/>
<evidence type="ECO:0000256" key="3">
    <source>
        <dbReference type="ARBA" id="ARBA00022692"/>
    </source>
</evidence>
<keyword evidence="4" id="KW-1133">Transmembrane helix</keyword>
<evidence type="ECO:0000256" key="4">
    <source>
        <dbReference type="ARBA" id="ARBA00022989"/>
    </source>
</evidence>
<dbReference type="AlphaFoldDB" id="A0A0C3BL31"/>
<dbReference type="HOGENOM" id="CLU_049109_8_0_1"/>
<proteinExistence type="inferred from homology"/>
<reference evidence="8" key="2">
    <citation type="submission" date="2015-01" db="EMBL/GenBank/DDBJ databases">
        <title>Evolutionary Origins and Diversification of the Mycorrhizal Mutualists.</title>
        <authorList>
            <consortium name="DOE Joint Genome Institute"/>
            <consortium name="Mycorrhizal Genomics Consortium"/>
            <person name="Kohler A."/>
            <person name="Kuo A."/>
            <person name="Nagy L.G."/>
            <person name="Floudas D."/>
            <person name="Copeland A."/>
            <person name="Barry K.W."/>
            <person name="Cichocki N."/>
            <person name="Veneault-Fourrey C."/>
            <person name="LaButti K."/>
            <person name="Lindquist E.A."/>
            <person name="Lipzen A."/>
            <person name="Lundell T."/>
            <person name="Morin E."/>
            <person name="Murat C."/>
            <person name="Riley R."/>
            <person name="Ohm R."/>
            <person name="Sun H."/>
            <person name="Tunlid A."/>
            <person name="Henrissat B."/>
            <person name="Grigoriev I.V."/>
            <person name="Hibbett D.S."/>
            <person name="Martin F."/>
        </authorList>
    </citation>
    <scope>NUCLEOTIDE SEQUENCE [LARGE SCALE GENOMIC DNA]</scope>
    <source>
        <strain evidence="8">MAFF 305830</strain>
    </source>
</reference>
<keyword evidence="3" id="KW-0812">Transmembrane</keyword>
<dbReference type="PANTHER" id="PTHR11266:SF50">
    <property type="entry name" value="VACUOLAR MEMBRANE PROTEIN YOR292C"/>
    <property type="match status" value="1"/>
</dbReference>
<evidence type="ECO:0000256" key="1">
    <source>
        <dbReference type="ARBA" id="ARBA00004141"/>
    </source>
</evidence>
<evidence type="ECO:0000256" key="2">
    <source>
        <dbReference type="ARBA" id="ARBA00006824"/>
    </source>
</evidence>
<evidence type="ECO:0000256" key="5">
    <source>
        <dbReference type="ARBA" id="ARBA00023136"/>
    </source>
</evidence>
<evidence type="ECO:0000256" key="6">
    <source>
        <dbReference type="RuleBase" id="RU363053"/>
    </source>
</evidence>
<evidence type="ECO:0000313" key="7">
    <source>
        <dbReference type="EMBL" id="KIM32774.1"/>
    </source>
</evidence>
<dbReference type="PANTHER" id="PTHR11266">
    <property type="entry name" value="PEROXISOMAL MEMBRANE PROTEIN 2, PXMP2 MPV17"/>
    <property type="match status" value="1"/>
</dbReference>
<accession>A0A0C3BL31</accession>
<dbReference type="InterPro" id="IPR007248">
    <property type="entry name" value="Mpv17_PMP22"/>
</dbReference>
<gene>
    <name evidence="7" type="ORF">M408DRAFT_186351</name>
</gene>
<dbReference type="OrthoDB" id="10267969at2759"/>
<sequence length="256" mass="27630">MAAIGRIYNQAFERSPAGTLAVTNGLLSGVADVVAQGSQMGLAYRESKNQPPPNPLMAPPARVEIPAYDPVRTLRFVAFGTFMGPILARWNHFLEHQFPLRPSAPAVAAAAQKLTGGTAQSVNKAVSSGPARGNVSLTALAKRVGMDQVVMAPFGLAIFLGSMGVMEGHSLPAIQKKYVDLYPPAIKANWTVWPLIQFVNFRFMPLPYRVPFQATCGVFWTLYLSLLNSSGGTKVEQARADLESAEEKMKQAAAKR</sequence>
<dbReference type="Pfam" id="PF04117">
    <property type="entry name" value="Mpv17_PMP22"/>
    <property type="match status" value="1"/>
</dbReference>
<evidence type="ECO:0008006" key="9">
    <source>
        <dbReference type="Google" id="ProtNLM"/>
    </source>
</evidence>
<dbReference type="Proteomes" id="UP000054097">
    <property type="component" value="Unassembled WGS sequence"/>
</dbReference>
<dbReference type="GO" id="GO:0016020">
    <property type="term" value="C:membrane"/>
    <property type="evidence" value="ECO:0007669"/>
    <property type="project" value="UniProtKB-SubCell"/>
</dbReference>
<comment type="subcellular location">
    <subcellularLocation>
        <location evidence="1">Membrane</location>
        <topology evidence="1">Multi-pass membrane protein</topology>
    </subcellularLocation>
</comment>
<name>A0A0C3BL31_SERVB</name>
<organism evidence="7 8">
    <name type="scientific">Serendipita vermifera MAFF 305830</name>
    <dbReference type="NCBI Taxonomy" id="933852"/>
    <lineage>
        <taxon>Eukaryota</taxon>
        <taxon>Fungi</taxon>
        <taxon>Dikarya</taxon>
        <taxon>Basidiomycota</taxon>
        <taxon>Agaricomycotina</taxon>
        <taxon>Agaricomycetes</taxon>
        <taxon>Sebacinales</taxon>
        <taxon>Serendipitaceae</taxon>
        <taxon>Serendipita</taxon>
    </lineage>
</organism>
<keyword evidence="8" id="KW-1185">Reference proteome</keyword>
<comment type="similarity">
    <text evidence="2 6">Belongs to the peroxisomal membrane protein PXMP2/4 family.</text>
</comment>
<evidence type="ECO:0000313" key="8">
    <source>
        <dbReference type="Proteomes" id="UP000054097"/>
    </source>
</evidence>
<reference evidence="7 8" key="1">
    <citation type="submission" date="2014-04" db="EMBL/GenBank/DDBJ databases">
        <authorList>
            <consortium name="DOE Joint Genome Institute"/>
            <person name="Kuo A."/>
            <person name="Zuccaro A."/>
            <person name="Kohler A."/>
            <person name="Nagy L.G."/>
            <person name="Floudas D."/>
            <person name="Copeland A."/>
            <person name="Barry K.W."/>
            <person name="Cichocki N."/>
            <person name="Veneault-Fourrey C."/>
            <person name="LaButti K."/>
            <person name="Lindquist E.A."/>
            <person name="Lipzen A."/>
            <person name="Lundell T."/>
            <person name="Morin E."/>
            <person name="Murat C."/>
            <person name="Sun H."/>
            <person name="Tunlid A."/>
            <person name="Henrissat B."/>
            <person name="Grigoriev I.V."/>
            <person name="Hibbett D.S."/>
            <person name="Martin F."/>
            <person name="Nordberg H.P."/>
            <person name="Cantor M.N."/>
            <person name="Hua S.X."/>
        </authorList>
    </citation>
    <scope>NUCLEOTIDE SEQUENCE [LARGE SCALE GENOMIC DNA]</scope>
    <source>
        <strain evidence="7 8">MAFF 305830</strain>
    </source>
</reference>
<dbReference type="GO" id="GO:0005739">
    <property type="term" value="C:mitochondrion"/>
    <property type="evidence" value="ECO:0007669"/>
    <property type="project" value="TreeGrafter"/>
</dbReference>
<dbReference type="EMBL" id="KN824279">
    <property type="protein sequence ID" value="KIM32774.1"/>
    <property type="molecule type" value="Genomic_DNA"/>
</dbReference>
<protein>
    <recommendedName>
        <fullName evidence="9">Protein SYM1</fullName>
    </recommendedName>
</protein>